<sequence length="1622" mass="185447">MTPPFDCTVLRVSRPAEVARHFQKIQLSTSSESSTEQLLQAIERGSVRPNIFPIWLSTSRSPIALKQALGQKFSLEVRYSGLIQLKNELKSHRWKATWDALGGIRGLLELCSDFSVQEIRKFCKVILVSSRGRGLEEKRKMFTDLVRSLQPLVYPEVEFKSLDNRPLGGYFRMLIPGCSSDFIVAMVEETCQENKVFTSQERAVLLQYHIELLRSIVFQDQFKNSAEASRFRSELFRCYPSAPGDDDGFSASMQFSLSILRKLCDEETMYGIHSAYLSDLVEPLLRKVLRKKITWIRKKEICDLVLRYLEKYPKEAKKVTWNNGTLIRYVVVCWAHRADWFEQHLITLIQYANKYSRKAWLKDYSPLMLQIAKTKRYQFLRLCIKTTNQVDIESDSDLKQFPQVWGPLLLQDLDVENSLHLLRRLRKARGSQALISQGAFNSVTSTAMSWGSSYGDVDVLELLLTQQNGNKSEAEEMALPLIKGRKRKAATEPDQACRAFYAKSVLHLAIASGSLAISKDVVVWLRRFVKDPLTVPVLFQDYAKEAIDMLCGIPKNSSGELDPKLIHTTVQNANEVLWILFETVILALREPSFAVYHWQGTLNLFSKTVDLRMKEVEYLESKMDIASAQVYEIVWEDTLKLLLKVEEECLKPDHGRLGKNTVKGVFRYPYSSLIVTKASLSTYQFFDNFARARDELWQKVRLTNFPAVATLPAPYPRGLPLQHLTGPYEVIAVDLDAVCPYLASRVQSVVYLNPTAALAPVPADQETRQAIGLFVDDYDFALGMYIPEALDSEEKKGRISRAWTHIVDKLNKPRMTDAEGLRYWSSGGSSKFMEWRREHGLVRVFDEWPVIPSVEDPKKAEEWNPLPPKKEDILVRILRPLTYLDLANFIGNKNRNPTVDTEFVNFKAQVPAETYPTPNIWEWSRLEQAKRFQGVVEGQILSAILFLDSLNAAKERLVTRPFPGDQDVRYPSLYLDEEFLSRRDLFSSQAIPALQEHIKSVPPNLLAELAERTIAALKPRGSESNSVSDDTMAFQLLVLLTKSDRPSLASELVVRTILQRPDASAWHRSLLAPGFFKRLSASDARACFKAFASGIMTTLQTQEELKPKASVNKETGSEESSKNAAEKVSGPFVKVTTIKFLAQLLHNAEFVSEEFSIAILSELAKRSSHLDVRQAVLSSFLNMLRTATEQQAEKILNALEVFIPVAGNLNERRPLTEEDWTTASKSLTPPLVDGTTTDVPAILDAIVRFRMNAPTDFPHMDAYTSRILLPIFARLQQENARWIKIFLLSHNIPEADHESLKIPYLPRNERAWRLLLTTGTSYLPVSILDEYNRWVTFNMAPPAQIATLNKTLTDPALYSVPANYHWLSLYNHNRDITYHTLDVEVLLEAVPESPKADSEITLTLVQQHILAQWTVILLHDSPHYKNLHMEIESLRPSTFSKLWIERCRPVMEAIVLYIERMRSMDWERNHKRRPTVLPDLWEQRLWLLSYPSRWTSGEEEEEGGREERCKRFAGQVDKLIDRITGTAYHGKYAKIKETLQFLKGKDRLLVSLYLGDVGKGGLSWVTVRDLLRVELAVHLLDGVKIGQEMEDEGLRARLEVLKRGWRESENEEVRRMGWGLQD</sequence>
<feature type="region of interest" description="Disordered" evidence="1">
    <location>
        <begin position="1105"/>
        <end position="1124"/>
    </location>
</feature>
<feature type="compositionally biased region" description="Basic and acidic residues" evidence="1">
    <location>
        <begin position="1115"/>
        <end position="1124"/>
    </location>
</feature>
<dbReference type="EMBL" id="ML977569">
    <property type="protein sequence ID" value="KAF2003987.1"/>
    <property type="molecule type" value="Genomic_DNA"/>
</dbReference>
<gene>
    <name evidence="2" type="ORF">P154DRAFT_64050</name>
</gene>
<evidence type="ECO:0000313" key="2">
    <source>
        <dbReference type="EMBL" id="KAF2003987.1"/>
    </source>
</evidence>
<organism evidence="2 3">
    <name type="scientific">Amniculicola lignicola CBS 123094</name>
    <dbReference type="NCBI Taxonomy" id="1392246"/>
    <lineage>
        <taxon>Eukaryota</taxon>
        <taxon>Fungi</taxon>
        <taxon>Dikarya</taxon>
        <taxon>Ascomycota</taxon>
        <taxon>Pezizomycotina</taxon>
        <taxon>Dothideomycetes</taxon>
        <taxon>Pleosporomycetidae</taxon>
        <taxon>Pleosporales</taxon>
        <taxon>Amniculicolaceae</taxon>
        <taxon>Amniculicola</taxon>
    </lineage>
</organism>
<proteinExistence type="predicted"/>
<dbReference type="InterPro" id="IPR016024">
    <property type="entry name" value="ARM-type_fold"/>
</dbReference>
<dbReference type="SUPFAM" id="SSF48371">
    <property type="entry name" value="ARM repeat"/>
    <property type="match status" value="1"/>
</dbReference>
<protein>
    <submittedName>
        <fullName evidence="2">Uncharacterized protein</fullName>
    </submittedName>
</protein>
<accession>A0A6A5WR30</accession>
<evidence type="ECO:0000313" key="3">
    <source>
        <dbReference type="Proteomes" id="UP000799779"/>
    </source>
</evidence>
<name>A0A6A5WR30_9PLEO</name>
<dbReference type="Proteomes" id="UP000799779">
    <property type="component" value="Unassembled WGS sequence"/>
</dbReference>
<reference evidence="2" key="1">
    <citation type="journal article" date="2020" name="Stud. Mycol.">
        <title>101 Dothideomycetes genomes: a test case for predicting lifestyles and emergence of pathogens.</title>
        <authorList>
            <person name="Haridas S."/>
            <person name="Albert R."/>
            <person name="Binder M."/>
            <person name="Bloem J."/>
            <person name="Labutti K."/>
            <person name="Salamov A."/>
            <person name="Andreopoulos B."/>
            <person name="Baker S."/>
            <person name="Barry K."/>
            <person name="Bills G."/>
            <person name="Bluhm B."/>
            <person name="Cannon C."/>
            <person name="Castanera R."/>
            <person name="Culley D."/>
            <person name="Daum C."/>
            <person name="Ezra D."/>
            <person name="Gonzalez J."/>
            <person name="Henrissat B."/>
            <person name="Kuo A."/>
            <person name="Liang C."/>
            <person name="Lipzen A."/>
            <person name="Lutzoni F."/>
            <person name="Magnuson J."/>
            <person name="Mondo S."/>
            <person name="Nolan M."/>
            <person name="Ohm R."/>
            <person name="Pangilinan J."/>
            <person name="Park H.-J."/>
            <person name="Ramirez L."/>
            <person name="Alfaro M."/>
            <person name="Sun H."/>
            <person name="Tritt A."/>
            <person name="Yoshinaga Y."/>
            <person name="Zwiers L.-H."/>
            <person name="Turgeon B."/>
            <person name="Goodwin S."/>
            <person name="Spatafora J."/>
            <person name="Crous P."/>
            <person name="Grigoriev I."/>
        </authorList>
    </citation>
    <scope>NUCLEOTIDE SEQUENCE</scope>
    <source>
        <strain evidence="2">CBS 123094</strain>
    </source>
</reference>
<keyword evidence="3" id="KW-1185">Reference proteome</keyword>
<evidence type="ECO:0000256" key="1">
    <source>
        <dbReference type="SAM" id="MobiDB-lite"/>
    </source>
</evidence>
<dbReference type="OrthoDB" id="2549237at2759"/>